<name>A0A330M6N5_9GAMM</name>
<evidence type="ECO:0000313" key="3">
    <source>
        <dbReference type="Proteomes" id="UP000250123"/>
    </source>
</evidence>
<keyword evidence="1" id="KW-0732">Signal</keyword>
<feature type="chain" id="PRO_5016246392" description="NrfJ" evidence="1">
    <location>
        <begin position="24"/>
        <end position="100"/>
    </location>
</feature>
<dbReference type="AlphaFoldDB" id="A0A330M6N5"/>
<dbReference type="Proteomes" id="UP000250123">
    <property type="component" value="Chromosome SHEWBE"/>
</dbReference>
<protein>
    <recommendedName>
        <fullName evidence="4">NrfJ</fullName>
    </recommendedName>
</protein>
<feature type="signal peptide" evidence="1">
    <location>
        <begin position="1"/>
        <end position="23"/>
    </location>
</feature>
<dbReference type="EMBL" id="LS483452">
    <property type="protein sequence ID" value="SQH77625.1"/>
    <property type="molecule type" value="Genomic_DNA"/>
</dbReference>
<proteinExistence type="predicted"/>
<dbReference type="OrthoDB" id="9180842at2"/>
<dbReference type="KEGG" id="sbk:SHEWBE_3662"/>
<evidence type="ECO:0008006" key="4">
    <source>
        <dbReference type="Google" id="ProtNLM"/>
    </source>
</evidence>
<evidence type="ECO:0000313" key="2">
    <source>
        <dbReference type="EMBL" id="SQH77625.1"/>
    </source>
</evidence>
<reference evidence="3" key="1">
    <citation type="submission" date="2018-06" db="EMBL/GenBank/DDBJ databases">
        <authorList>
            <person name="Cea G.-C."/>
            <person name="William W."/>
        </authorList>
    </citation>
    <scope>NUCLEOTIDE SEQUENCE [LARGE SCALE GENOMIC DNA]</scope>
    <source>
        <strain evidence="3">DB21MT-2</strain>
    </source>
</reference>
<evidence type="ECO:0000256" key="1">
    <source>
        <dbReference type="SAM" id="SignalP"/>
    </source>
</evidence>
<organism evidence="2 3">
    <name type="scientific">Shewanella benthica</name>
    <dbReference type="NCBI Taxonomy" id="43661"/>
    <lineage>
        <taxon>Bacteria</taxon>
        <taxon>Pseudomonadati</taxon>
        <taxon>Pseudomonadota</taxon>
        <taxon>Gammaproteobacteria</taxon>
        <taxon>Alteromonadales</taxon>
        <taxon>Shewanellaceae</taxon>
        <taxon>Shewanella</taxon>
    </lineage>
</organism>
<sequence>MIAKLIKLTAVATLALGISSAWAAGVVHEGTVLDTMNGGGYTYVQIKESDKTFWVAGPQVEVNKGDTVVVQEQMWMNDFTSKSLDRTFEALLFVGRIDKK</sequence>
<accession>A0A330M6N5</accession>
<gene>
    <name evidence="2" type="ORF">SHEWBE_3662</name>
</gene>
<dbReference type="RefSeq" id="WP_112353455.1">
    <property type="nucleotide sequence ID" value="NZ_LS483452.1"/>
</dbReference>